<dbReference type="Gene3D" id="3.40.50.300">
    <property type="entry name" value="P-loop containing nucleotide triphosphate hydrolases"/>
    <property type="match status" value="1"/>
</dbReference>
<evidence type="ECO:0000313" key="3">
    <source>
        <dbReference type="Proteomes" id="UP000218334"/>
    </source>
</evidence>
<sequence length="165" mass="18714">MRDGRTKEILSSYHCRRRRPSTCTTSLFLPVFSIQDRKGREISNKVAFNTIDGFQRQEKDVIVLSCEGWTGAKSVGFLADVRRMNVALARAKSGVFIVGHVLTLERSDRFWTQIVADARERNCLVDTPGNSKALLFRRSLIRDANTIFSHYIDDSLAMLEPGSLF</sequence>
<accession>A0A2H3CHI2</accession>
<dbReference type="InterPro" id="IPR041679">
    <property type="entry name" value="DNA2/NAM7-like_C"/>
</dbReference>
<proteinExistence type="predicted"/>
<dbReference type="STRING" id="1076256.A0A2H3CHI2"/>
<evidence type="ECO:0000259" key="1">
    <source>
        <dbReference type="Pfam" id="PF13087"/>
    </source>
</evidence>
<dbReference type="PANTHER" id="PTHR10887">
    <property type="entry name" value="DNA2/NAM7 HELICASE FAMILY"/>
    <property type="match status" value="1"/>
</dbReference>
<dbReference type="InterPro" id="IPR027417">
    <property type="entry name" value="P-loop_NTPase"/>
</dbReference>
<name>A0A2H3CHI2_9AGAR</name>
<reference evidence="3" key="1">
    <citation type="journal article" date="2017" name="Nat. Ecol. Evol.">
        <title>Genome expansion and lineage-specific genetic innovations in the forest pathogenic fungi Armillaria.</title>
        <authorList>
            <person name="Sipos G."/>
            <person name="Prasanna A.N."/>
            <person name="Walter M.C."/>
            <person name="O'Connor E."/>
            <person name="Balint B."/>
            <person name="Krizsan K."/>
            <person name="Kiss B."/>
            <person name="Hess J."/>
            <person name="Varga T."/>
            <person name="Slot J."/>
            <person name="Riley R."/>
            <person name="Boka B."/>
            <person name="Rigling D."/>
            <person name="Barry K."/>
            <person name="Lee J."/>
            <person name="Mihaltcheva S."/>
            <person name="LaButti K."/>
            <person name="Lipzen A."/>
            <person name="Waldron R."/>
            <person name="Moloney N.M."/>
            <person name="Sperisen C."/>
            <person name="Kredics L."/>
            <person name="Vagvoelgyi C."/>
            <person name="Patrignani A."/>
            <person name="Fitzpatrick D."/>
            <person name="Nagy I."/>
            <person name="Doyle S."/>
            <person name="Anderson J.B."/>
            <person name="Grigoriev I.V."/>
            <person name="Gueldener U."/>
            <person name="Muensterkoetter M."/>
            <person name="Nagy L.G."/>
        </authorList>
    </citation>
    <scope>NUCLEOTIDE SEQUENCE [LARGE SCALE GENOMIC DNA]</scope>
    <source>
        <strain evidence="3">28-4</strain>
    </source>
</reference>
<keyword evidence="3" id="KW-1185">Reference proteome</keyword>
<feature type="domain" description="DNA2/NAM7 helicase-like C-terminal" evidence="1">
    <location>
        <begin position="43"/>
        <end position="100"/>
    </location>
</feature>
<evidence type="ECO:0000313" key="2">
    <source>
        <dbReference type="EMBL" id="PBK76227.1"/>
    </source>
</evidence>
<dbReference type="GO" id="GO:0016604">
    <property type="term" value="C:nuclear body"/>
    <property type="evidence" value="ECO:0007669"/>
    <property type="project" value="TreeGrafter"/>
</dbReference>
<dbReference type="GO" id="GO:0001147">
    <property type="term" value="F:transcription termination site sequence-specific DNA binding"/>
    <property type="evidence" value="ECO:0007669"/>
    <property type="project" value="TreeGrafter"/>
</dbReference>
<organism evidence="2 3">
    <name type="scientific">Armillaria solidipes</name>
    <dbReference type="NCBI Taxonomy" id="1076256"/>
    <lineage>
        <taxon>Eukaryota</taxon>
        <taxon>Fungi</taxon>
        <taxon>Dikarya</taxon>
        <taxon>Basidiomycota</taxon>
        <taxon>Agaricomycotina</taxon>
        <taxon>Agaricomycetes</taxon>
        <taxon>Agaricomycetidae</taxon>
        <taxon>Agaricales</taxon>
        <taxon>Marasmiineae</taxon>
        <taxon>Physalacriaceae</taxon>
        <taxon>Armillaria</taxon>
    </lineage>
</organism>
<gene>
    <name evidence="2" type="ORF">ARMSODRAFT_218233</name>
</gene>
<dbReference type="InterPro" id="IPR045055">
    <property type="entry name" value="DNA2/NAM7-like"/>
</dbReference>
<protein>
    <recommendedName>
        <fullName evidence="1">DNA2/NAM7 helicase-like C-terminal domain-containing protein</fullName>
    </recommendedName>
</protein>
<dbReference type="Pfam" id="PF13087">
    <property type="entry name" value="AAA_12"/>
    <property type="match status" value="1"/>
</dbReference>
<dbReference type="EMBL" id="KZ293416">
    <property type="protein sequence ID" value="PBK76227.1"/>
    <property type="molecule type" value="Genomic_DNA"/>
</dbReference>
<dbReference type="Proteomes" id="UP000218334">
    <property type="component" value="Unassembled WGS sequence"/>
</dbReference>
<dbReference type="SUPFAM" id="SSF52540">
    <property type="entry name" value="P-loop containing nucleoside triphosphate hydrolases"/>
    <property type="match status" value="1"/>
</dbReference>
<dbReference type="GO" id="GO:0006369">
    <property type="term" value="P:termination of RNA polymerase II transcription"/>
    <property type="evidence" value="ECO:0007669"/>
    <property type="project" value="TreeGrafter"/>
</dbReference>
<dbReference type="AlphaFoldDB" id="A0A2H3CHI2"/>
<dbReference type="PANTHER" id="PTHR10887:SF495">
    <property type="entry name" value="HELICASE SENATAXIN ISOFORM X1-RELATED"/>
    <property type="match status" value="1"/>
</dbReference>